<evidence type="ECO:0000313" key="36">
    <source>
        <dbReference type="Proteomes" id="UP000542674"/>
    </source>
</evidence>
<evidence type="ECO:0000256" key="13">
    <source>
        <dbReference type="ARBA" id="ARBA00022827"/>
    </source>
</evidence>
<evidence type="ECO:0000256" key="27">
    <source>
        <dbReference type="ARBA" id="ARBA00047855"/>
    </source>
</evidence>
<evidence type="ECO:0000256" key="9">
    <source>
        <dbReference type="ARBA" id="ARBA00022553"/>
    </source>
</evidence>
<dbReference type="Gene3D" id="3.50.50.60">
    <property type="entry name" value="FAD/NAD(P)-binding domain"/>
    <property type="match status" value="1"/>
</dbReference>
<organism evidence="35 36">
    <name type="scientific">Saccharothrix violaceirubra</name>
    <dbReference type="NCBI Taxonomy" id="413306"/>
    <lineage>
        <taxon>Bacteria</taxon>
        <taxon>Bacillati</taxon>
        <taxon>Actinomycetota</taxon>
        <taxon>Actinomycetes</taxon>
        <taxon>Pseudonocardiales</taxon>
        <taxon>Pseudonocardiaceae</taxon>
        <taxon>Saccharothrix</taxon>
    </lineage>
</organism>
<comment type="catalytic activity">
    <reaction evidence="33">
        <text>N,N-dimethylaniline + NADPH + O2 + H(+) = N,N-dimethylaniline N-oxide + NADP(+) + H2O</text>
        <dbReference type="Rhea" id="RHEA:24468"/>
        <dbReference type="ChEBI" id="CHEBI:15377"/>
        <dbReference type="ChEBI" id="CHEBI:15378"/>
        <dbReference type="ChEBI" id="CHEBI:15379"/>
        <dbReference type="ChEBI" id="CHEBI:16269"/>
        <dbReference type="ChEBI" id="CHEBI:17735"/>
        <dbReference type="ChEBI" id="CHEBI:57783"/>
        <dbReference type="ChEBI" id="CHEBI:58349"/>
        <dbReference type="EC" id="1.14.13.8"/>
    </reaction>
    <physiologicalReaction direction="left-to-right" evidence="33">
        <dbReference type="Rhea" id="RHEA:24469"/>
    </physiologicalReaction>
</comment>
<dbReference type="InterPro" id="IPR023393">
    <property type="entry name" value="START-like_dom_sf"/>
</dbReference>
<keyword evidence="20" id="KW-0472">Membrane</keyword>
<evidence type="ECO:0000313" key="35">
    <source>
        <dbReference type="EMBL" id="MBB4967341.1"/>
    </source>
</evidence>
<dbReference type="InterPro" id="IPR019587">
    <property type="entry name" value="Polyketide_cyclase/dehydratase"/>
</dbReference>
<keyword evidence="16" id="KW-1133">Transmembrane helix</keyword>
<evidence type="ECO:0000256" key="4">
    <source>
        <dbReference type="ARBA" id="ARBA00009183"/>
    </source>
</evidence>
<keyword evidence="14" id="KW-0492">Microsome</keyword>
<comment type="catalytic activity">
    <reaction evidence="25">
        <text>hexan-3-one + NADPH + O2 + H(+) = propyl propanoate + NADP(+) + H2O</text>
        <dbReference type="Rhea" id="RHEA:54848"/>
        <dbReference type="ChEBI" id="CHEBI:15377"/>
        <dbReference type="ChEBI" id="CHEBI:15378"/>
        <dbReference type="ChEBI" id="CHEBI:15379"/>
        <dbReference type="ChEBI" id="CHEBI:57783"/>
        <dbReference type="ChEBI" id="CHEBI:58349"/>
        <dbReference type="ChEBI" id="CHEBI:89828"/>
        <dbReference type="ChEBI" id="CHEBI:89891"/>
    </reaction>
    <physiologicalReaction direction="left-to-right" evidence="25">
        <dbReference type="Rhea" id="RHEA:54849"/>
    </physiologicalReaction>
</comment>
<keyword evidence="19" id="KW-0443">Lipid metabolism</keyword>
<comment type="caution">
    <text evidence="35">The sequence shown here is derived from an EMBL/GenBank/DDBJ whole genome shotgun (WGS) entry which is preliminary data.</text>
</comment>
<dbReference type="GO" id="GO:0016174">
    <property type="term" value="F:NAD(P)H oxidase H2O2-forming activity"/>
    <property type="evidence" value="ECO:0007669"/>
    <property type="project" value="UniProtKB-EC"/>
</dbReference>
<gene>
    <name evidence="35" type="ORF">F4559_004700</name>
</gene>
<evidence type="ECO:0000256" key="11">
    <source>
        <dbReference type="ARBA" id="ARBA00022692"/>
    </source>
</evidence>
<comment type="cofactor">
    <cofactor evidence="1">
        <name>FAD</name>
        <dbReference type="ChEBI" id="CHEBI:57692"/>
    </cofactor>
</comment>
<evidence type="ECO:0000256" key="3">
    <source>
        <dbReference type="ARBA" id="ARBA00004524"/>
    </source>
</evidence>
<keyword evidence="17" id="KW-0560">Oxidoreductase</keyword>
<dbReference type="GO" id="GO:0050661">
    <property type="term" value="F:NADP binding"/>
    <property type="evidence" value="ECO:0007669"/>
    <property type="project" value="InterPro"/>
</dbReference>
<comment type="similarity">
    <text evidence="5">Belongs to the FAD-binding monooxygenase family.</text>
</comment>
<dbReference type="PRINTS" id="PR01125">
    <property type="entry name" value="FMOXYGENASE5"/>
</dbReference>
<keyword evidence="12" id="KW-0256">Endoplasmic reticulum</keyword>
<evidence type="ECO:0000256" key="25">
    <source>
        <dbReference type="ARBA" id="ARBA00047426"/>
    </source>
</evidence>
<evidence type="ECO:0000256" key="26">
    <source>
        <dbReference type="ARBA" id="ARBA00047574"/>
    </source>
</evidence>
<evidence type="ECO:0000256" key="5">
    <source>
        <dbReference type="ARBA" id="ARBA00010139"/>
    </source>
</evidence>
<keyword evidence="18" id="KW-0503">Monooxygenase</keyword>
<dbReference type="FunFam" id="3.50.50.60:FF:000159">
    <property type="entry name" value="Dimethylaniline monooxygenase [N-oxide-forming]"/>
    <property type="match status" value="1"/>
</dbReference>
<dbReference type="Pfam" id="PF00743">
    <property type="entry name" value="FMO-like"/>
    <property type="match status" value="1"/>
</dbReference>
<dbReference type="PROSITE" id="PS51257">
    <property type="entry name" value="PROKAR_LIPOPROTEIN"/>
    <property type="match status" value="1"/>
</dbReference>
<evidence type="ECO:0000256" key="8">
    <source>
        <dbReference type="ARBA" id="ARBA00022481"/>
    </source>
</evidence>
<protein>
    <recommendedName>
        <fullName evidence="7">Flavin-containing monooxygenase 5</fullName>
        <ecNumber evidence="6">1.6.3.1</ecNumber>
    </recommendedName>
    <alternativeName>
        <fullName evidence="23">Dimethylaniline monooxygenase [N-oxide-forming] 5</fullName>
    </alternativeName>
    <alternativeName>
        <fullName evidence="21">Dimethylaniline oxidase 5</fullName>
    </alternativeName>
    <alternativeName>
        <fullName evidence="22">NADPH oxidase</fullName>
    </alternativeName>
</protein>
<name>A0A7W7T688_9PSEU</name>
<evidence type="ECO:0000256" key="20">
    <source>
        <dbReference type="ARBA" id="ARBA00023136"/>
    </source>
</evidence>
<comment type="subcellular location">
    <subcellularLocation>
        <location evidence="2">Endoplasmic reticulum membrane</location>
        <topology evidence="2">Single-pass membrane protein</topology>
    </subcellularLocation>
    <subcellularLocation>
        <location evidence="3">Microsome membrane</location>
    </subcellularLocation>
</comment>
<evidence type="ECO:0000256" key="14">
    <source>
        <dbReference type="ARBA" id="ARBA00022848"/>
    </source>
</evidence>
<dbReference type="Gene3D" id="3.30.530.20">
    <property type="match status" value="1"/>
</dbReference>
<evidence type="ECO:0000256" key="32">
    <source>
        <dbReference type="ARBA" id="ARBA00048990"/>
    </source>
</evidence>
<evidence type="ECO:0000256" key="18">
    <source>
        <dbReference type="ARBA" id="ARBA00023033"/>
    </source>
</evidence>
<evidence type="ECO:0000256" key="1">
    <source>
        <dbReference type="ARBA" id="ARBA00001974"/>
    </source>
</evidence>
<evidence type="ECO:0000256" key="17">
    <source>
        <dbReference type="ARBA" id="ARBA00023002"/>
    </source>
</evidence>
<dbReference type="SUPFAM" id="SSF51905">
    <property type="entry name" value="FAD/NAD(P)-binding domain"/>
    <property type="match status" value="2"/>
</dbReference>
<keyword evidence="10" id="KW-0285">Flavoprotein</keyword>
<comment type="catalytic activity">
    <reaction evidence="28">
        <text>NADPH + O2 + H(+) = H2O2 + NADP(+)</text>
        <dbReference type="Rhea" id="RHEA:11260"/>
        <dbReference type="ChEBI" id="CHEBI:15378"/>
        <dbReference type="ChEBI" id="CHEBI:15379"/>
        <dbReference type="ChEBI" id="CHEBI:16240"/>
        <dbReference type="ChEBI" id="CHEBI:57783"/>
        <dbReference type="ChEBI" id="CHEBI:58349"/>
        <dbReference type="EC" id="1.6.3.1"/>
    </reaction>
    <physiologicalReaction direction="left-to-right" evidence="28">
        <dbReference type="Rhea" id="RHEA:11261"/>
    </physiologicalReaction>
</comment>
<evidence type="ECO:0000256" key="2">
    <source>
        <dbReference type="ARBA" id="ARBA00004389"/>
    </source>
</evidence>
<keyword evidence="15" id="KW-0521">NADP</keyword>
<reference evidence="35 36" key="1">
    <citation type="submission" date="2020-08" db="EMBL/GenBank/DDBJ databases">
        <title>Sequencing the genomes of 1000 actinobacteria strains.</title>
        <authorList>
            <person name="Klenk H.-P."/>
        </authorList>
    </citation>
    <scope>NUCLEOTIDE SEQUENCE [LARGE SCALE GENOMIC DNA]</scope>
    <source>
        <strain evidence="35 36">DSM 45084</strain>
    </source>
</reference>
<dbReference type="EMBL" id="JACHJS010000001">
    <property type="protein sequence ID" value="MBB4967341.1"/>
    <property type="molecule type" value="Genomic_DNA"/>
</dbReference>
<evidence type="ECO:0000256" key="24">
    <source>
        <dbReference type="ARBA" id="ARBA00045722"/>
    </source>
</evidence>
<evidence type="ECO:0000256" key="16">
    <source>
        <dbReference type="ARBA" id="ARBA00022989"/>
    </source>
</evidence>
<evidence type="ECO:0000256" key="21">
    <source>
        <dbReference type="ARBA" id="ARBA00029728"/>
    </source>
</evidence>
<dbReference type="InterPro" id="IPR020946">
    <property type="entry name" value="Flavin_mOase-like"/>
</dbReference>
<dbReference type="AlphaFoldDB" id="A0A7W7T688"/>
<evidence type="ECO:0000256" key="19">
    <source>
        <dbReference type="ARBA" id="ARBA00023098"/>
    </source>
</evidence>
<dbReference type="InterPro" id="IPR050346">
    <property type="entry name" value="FMO-like"/>
</dbReference>
<keyword evidence="13" id="KW-0274">FAD</keyword>
<dbReference type="Pfam" id="PF10604">
    <property type="entry name" value="Polyketide_cyc2"/>
    <property type="match status" value="1"/>
</dbReference>
<keyword evidence="9" id="KW-0597">Phosphoprotein</keyword>
<evidence type="ECO:0000256" key="30">
    <source>
        <dbReference type="ARBA" id="ARBA00048459"/>
    </source>
</evidence>
<dbReference type="Proteomes" id="UP000542674">
    <property type="component" value="Unassembled WGS sequence"/>
</dbReference>
<dbReference type="InterPro" id="IPR000960">
    <property type="entry name" value="Flavin_mOase"/>
</dbReference>
<comment type="catalytic activity">
    <reaction evidence="26">
        <text>heptan-2-one + NADPH + O2 + H(+) = pentyl acetate + NADP(+) + H2O</text>
        <dbReference type="Rhea" id="RHEA:54836"/>
        <dbReference type="ChEBI" id="CHEBI:5672"/>
        <dbReference type="ChEBI" id="CHEBI:15377"/>
        <dbReference type="ChEBI" id="CHEBI:15378"/>
        <dbReference type="ChEBI" id="CHEBI:15379"/>
        <dbReference type="ChEBI" id="CHEBI:57783"/>
        <dbReference type="ChEBI" id="CHEBI:58349"/>
        <dbReference type="ChEBI" id="CHEBI:87362"/>
    </reaction>
    <physiologicalReaction direction="left-to-right" evidence="26">
        <dbReference type="Rhea" id="RHEA:54837"/>
    </physiologicalReaction>
</comment>
<dbReference type="CDD" id="cd07812">
    <property type="entry name" value="SRPBCC"/>
    <property type="match status" value="1"/>
</dbReference>
<evidence type="ECO:0000256" key="34">
    <source>
        <dbReference type="ARBA" id="ARBA00049475"/>
    </source>
</evidence>
<sequence>MDRVCVIGAGWSGLAACQVLDERGIAFDCYEAGSQVGGNWRYLNDNGLSSSYRSLHINTSKKLSEYRSFPMPADYPAYPDHELIARYLDDFVDHFGFGDAISLRTLVTHVEPVDGGWAVTARDRDTGVETVRRYRAVLVANGHHSDPKLPDFPGADTFTGTQIHSHHYKVPDEYAGKRVLVVGFGNSASDIAVETSGVAARTLLSTRRGGYVFPKFMFGKASDDLINPFLTTVLPREVQRWIMAGLLRLTIGKVTDFGLPVPGHRLFNSHPTVSETLLPKLGHGDIAVKPNVERLAGDTVHFTDGSSEVVDSVIYCTGYRVGFPFLDPSVIAPTDNDVSLYHRVVDPRHPGLYFIGLFQPLGATTVLAEAQSHWVADLLQGSAALPPPAEMDREIKRYKENLAKRYVTSQRHTMQVDHYPYLAELRGARKHGARLARKGALPAGYRPEEVSITIDAPPELVWDLVSDVTRMGEWSPECRKCTWRGPERGVGARFTGVNRRGWVKWVTSNLVEESERGRSFAFHTTTNGVRWSYRFEPDGNGGTVLTERWDVSGQSRGQRKRTASFANMVLGGHDVHTRELRDGIHQTLTRVKAAAEESAAERPTAVLADSAA</sequence>
<evidence type="ECO:0000256" key="22">
    <source>
        <dbReference type="ARBA" id="ARBA00033213"/>
    </source>
</evidence>
<dbReference type="SUPFAM" id="SSF55961">
    <property type="entry name" value="Bet v1-like"/>
    <property type="match status" value="1"/>
</dbReference>
<proteinExistence type="inferred from homology"/>
<accession>A0A7W7T688</accession>
<evidence type="ECO:0000256" key="23">
    <source>
        <dbReference type="ARBA" id="ARBA00033301"/>
    </source>
</evidence>
<keyword evidence="8" id="KW-0488">Methylation</keyword>
<dbReference type="InterPro" id="IPR002257">
    <property type="entry name" value="Flavin_mOase_5"/>
</dbReference>
<comment type="similarity">
    <text evidence="4">Belongs to the FMO family.</text>
</comment>
<comment type="function">
    <text evidence="24">Acts as a Baeyer-Villiger monooxygenase on a broad range of substrates. Catalyzes the insertion of an oxygen atom into a carbon-carbon bond adjacent to a carbonyl, which converts ketones to esters. Active on diverse carbonyl compounds, whereas soft nucleophiles are mostly non- or poorly reactive. In contrast with other forms of FMO it is non- or poorly active on 'classical' substrates such as drugs, pesticides, and dietary components containing soft nucleophilic heteroatoms. Able to oxidize drug molecules bearing a carbonyl group on an aliphatic chain, such as nabumetone and pentoxifylline. Also, in the absence of substrates, shows slow but yet significant NADPH oxidase activity. Acts as a positive modulator of cholesterol biosynthesis as well as glucose homeostasis, promoting metabolic aging via pleiotropic effects.</text>
</comment>
<evidence type="ECO:0000256" key="7">
    <source>
        <dbReference type="ARBA" id="ARBA00019213"/>
    </source>
</evidence>
<evidence type="ECO:0000256" key="15">
    <source>
        <dbReference type="ARBA" id="ARBA00022857"/>
    </source>
</evidence>
<dbReference type="PANTHER" id="PTHR23023">
    <property type="entry name" value="DIMETHYLANILINE MONOOXYGENASE"/>
    <property type="match status" value="1"/>
</dbReference>
<keyword evidence="36" id="KW-1185">Reference proteome</keyword>
<dbReference type="PRINTS" id="PR00370">
    <property type="entry name" value="FMOXYGENASE"/>
</dbReference>
<dbReference type="GO" id="GO:0050660">
    <property type="term" value="F:flavin adenine dinucleotide binding"/>
    <property type="evidence" value="ECO:0007669"/>
    <property type="project" value="InterPro"/>
</dbReference>
<evidence type="ECO:0000256" key="33">
    <source>
        <dbReference type="ARBA" id="ARBA00049443"/>
    </source>
</evidence>
<evidence type="ECO:0000256" key="6">
    <source>
        <dbReference type="ARBA" id="ARBA00012698"/>
    </source>
</evidence>
<comment type="catalytic activity">
    <reaction evidence="29">
        <text>hexan-3-one + NADPH + O2 + H(+) = ethyl butanoate + NADP(+) + H2O</text>
        <dbReference type="Rhea" id="RHEA:54844"/>
        <dbReference type="ChEBI" id="CHEBI:15377"/>
        <dbReference type="ChEBI" id="CHEBI:15378"/>
        <dbReference type="ChEBI" id="CHEBI:15379"/>
        <dbReference type="ChEBI" id="CHEBI:57783"/>
        <dbReference type="ChEBI" id="CHEBI:58349"/>
        <dbReference type="ChEBI" id="CHEBI:88764"/>
        <dbReference type="ChEBI" id="CHEBI:89891"/>
    </reaction>
    <physiologicalReaction direction="left-to-right" evidence="29">
        <dbReference type="Rhea" id="RHEA:54845"/>
    </physiologicalReaction>
</comment>
<evidence type="ECO:0000256" key="29">
    <source>
        <dbReference type="ARBA" id="ARBA00047977"/>
    </source>
</evidence>
<comment type="catalytic activity">
    <reaction evidence="32">
        <text>heptan-4-one + NADPH + O2 + H(+) = propyl butanoate + NADP(+) + H2O</text>
        <dbReference type="Rhea" id="RHEA:54852"/>
        <dbReference type="ChEBI" id="CHEBI:15377"/>
        <dbReference type="ChEBI" id="CHEBI:15378"/>
        <dbReference type="ChEBI" id="CHEBI:15379"/>
        <dbReference type="ChEBI" id="CHEBI:57783"/>
        <dbReference type="ChEBI" id="CHEBI:58349"/>
        <dbReference type="ChEBI" id="CHEBI:89484"/>
        <dbReference type="ChEBI" id="CHEBI:89719"/>
    </reaction>
    <physiologicalReaction direction="left-to-right" evidence="32">
        <dbReference type="Rhea" id="RHEA:54853"/>
    </physiologicalReaction>
</comment>
<comment type="catalytic activity">
    <reaction evidence="27">
        <text>sulcatone + NADPH + O2 + H(+) = 4-methylpent-3-en-1-yl acetate + NADP(+) + H2O</text>
        <dbReference type="Rhea" id="RHEA:54864"/>
        <dbReference type="ChEBI" id="CHEBI:15377"/>
        <dbReference type="ChEBI" id="CHEBI:15378"/>
        <dbReference type="ChEBI" id="CHEBI:15379"/>
        <dbReference type="ChEBI" id="CHEBI:16310"/>
        <dbReference type="ChEBI" id="CHEBI:57783"/>
        <dbReference type="ChEBI" id="CHEBI:58349"/>
        <dbReference type="ChEBI" id="CHEBI:138373"/>
    </reaction>
    <physiologicalReaction direction="left-to-right" evidence="27">
        <dbReference type="Rhea" id="RHEA:54865"/>
    </physiologicalReaction>
</comment>
<evidence type="ECO:0000256" key="12">
    <source>
        <dbReference type="ARBA" id="ARBA00022824"/>
    </source>
</evidence>
<comment type="catalytic activity">
    <reaction evidence="34">
        <text>octan-3-one + NADPH + O2 + H(+) = pentyl propanoate + NADP(+) + H2O</text>
        <dbReference type="Rhea" id="RHEA:54840"/>
        <dbReference type="ChEBI" id="CHEBI:15377"/>
        <dbReference type="ChEBI" id="CHEBI:15378"/>
        <dbReference type="ChEBI" id="CHEBI:15379"/>
        <dbReference type="ChEBI" id="CHEBI:57783"/>
        <dbReference type="ChEBI" id="CHEBI:58349"/>
        <dbReference type="ChEBI" id="CHEBI:80946"/>
        <dbReference type="ChEBI" id="CHEBI:87373"/>
    </reaction>
    <physiologicalReaction direction="left-to-right" evidence="34">
        <dbReference type="Rhea" id="RHEA:54841"/>
    </physiologicalReaction>
</comment>
<comment type="catalytic activity">
    <reaction evidence="31">
        <text>(2E)-geranial + NADPH + O2 + H(+) = (1E)-2,6-dimethylhepta-1,5-dien-1-yl formate + NADP(+) + H2O</text>
        <dbReference type="Rhea" id="RHEA:54860"/>
        <dbReference type="ChEBI" id="CHEBI:15377"/>
        <dbReference type="ChEBI" id="CHEBI:15378"/>
        <dbReference type="ChEBI" id="CHEBI:15379"/>
        <dbReference type="ChEBI" id="CHEBI:16980"/>
        <dbReference type="ChEBI" id="CHEBI:57783"/>
        <dbReference type="ChEBI" id="CHEBI:58349"/>
        <dbReference type="ChEBI" id="CHEBI:138375"/>
    </reaction>
    <physiologicalReaction direction="left-to-right" evidence="31">
        <dbReference type="Rhea" id="RHEA:54861"/>
    </physiologicalReaction>
</comment>
<evidence type="ECO:0000256" key="10">
    <source>
        <dbReference type="ARBA" id="ARBA00022630"/>
    </source>
</evidence>
<dbReference type="GO" id="GO:0004499">
    <property type="term" value="F:N,N-dimethylaniline monooxygenase activity"/>
    <property type="evidence" value="ECO:0007669"/>
    <property type="project" value="InterPro"/>
</dbReference>
<dbReference type="InterPro" id="IPR036188">
    <property type="entry name" value="FAD/NAD-bd_sf"/>
</dbReference>
<evidence type="ECO:0000256" key="28">
    <source>
        <dbReference type="ARBA" id="ARBA00047864"/>
    </source>
</evidence>
<dbReference type="RefSeq" id="WP_184671962.1">
    <property type="nucleotide sequence ID" value="NZ_BAABAI010000009.1"/>
</dbReference>
<evidence type="ECO:0000256" key="31">
    <source>
        <dbReference type="ARBA" id="ARBA00048989"/>
    </source>
</evidence>
<keyword evidence="11" id="KW-0812">Transmembrane</keyword>
<dbReference type="EC" id="1.6.3.1" evidence="6"/>
<comment type="catalytic activity">
    <reaction evidence="30">
        <text>octan-3-one + NADPH + O2 + H(+) = ethyl hexanoate + NADP(+) + H2O</text>
        <dbReference type="Rhea" id="RHEA:54856"/>
        <dbReference type="ChEBI" id="CHEBI:15377"/>
        <dbReference type="ChEBI" id="CHEBI:15378"/>
        <dbReference type="ChEBI" id="CHEBI:15379"/>
        <dbReference type="ChEBI" id="CHEBI:57783"/>
        <dbReference type="ChEBI" id="CHEBI:58349"/>
        <dbReference type="ChEBI" id="CHEBI:80946"/>
        <dbReference type="ChEBI" id="CHEBI:86055"/>
    </reaction>
    <physiologicalReaction direction="left-to-right" evidence="30">
        <dbReference type="Rhea" id="RHEA:54857"/>
    </physiologicalReaction>
</comment>
<dbReference type="GO" id="GO:0006629">
    <property type="term" value="P:lipid metabolic process"/>
    <property type="evidence" value="ECO:0007669"/>
    <property type="project" value="UniProtKB-KW"/>
</dbReference>